<evidence type="ECO:0000256" key="2">
    <source>
        <dbReference type="ARBA" id="ARBA00023239"/>
    </source>
</evidence>
<keyword evidence="2 3" id="KW-0456">Lyase</keyword>
<dbReference type="NCBIfam" id="NF003969">
    <property type="entry name" value="PRK05463.1"/>
    <property type="match status" value="1"/>
</dbReference>
<accession>A0A0R1MFQ9</accession>
<proteinExistence type="inferred from homology"/>
<sequence>MDLLKDITSLSPVEVRHLIREGKFTKPTSGLASGYTQANLVILPKNLAYDFLLFAQRNPRPCPILEVSDAGSRGLHKFAQDIDLANDFPRYRIYRNGIFTDEVTSVTDYWQDDLVSFLIGCSFSFEAELIAAGIEIRHITEGVNVPMYNTSIPLESAGKFHGNMVVSMRPIPESQVVTAVNVTAAMPKVHGAPIHIGSPESIGITDISKPDYGDPVTIKHGEVPVFWPCGVTPQNAIMQVKPEFVITHAPGHMLVTDVKNTILKYE</sequence>
<evidence type="ECO:0000313" key="5">
    <source>
        <dbReference type="Proteomes" id="UP000051448"/>
    </source>
</evidence>
<dbReference type="GO" id="GO:0016829">
    <property type="term" value="F:lyase activity"/>
    <property type="evidence" value="ECO:0007669"/>
    <property type="project" value="UniProtKB-KW"/>
</dbReference>
<dbReference type="Gene3D" id="3.40.1640.10">
    <property type="entry name" value="PSTPO5379-like"/>
    <property type="match status" value="1"/>
</dbReference>
<keyword evidence="5" id="KW-1185">Reference proteome</keyword>
<dbReference type="RefSeq" id="WP_057869448.1">
    <property type="nucleotide sequence ID" value="NZ_AZDX01000012.1"/>
</dbReference>
<dbReference type="InterPro" id="IPR016938">
    <property type="entry name" value="UPF0317"/>
</dbReference>
<dbReference type="GeneID" id="98310213"/>
<dbReference type="InterPro" id="IPR038021">
    <property type="entry name" value="Putative_hydro-lyase"/>
</dbReference>
<dbReference type="SUPFAM" id="SSF160920">
    <property type="entry name" value="PSTPO5379-like"/>
    <property type="match status" value="1"/>
</dbReference>
<evidence type="ECO:0000256" key="3">
    <source>
        <dbReference type="HAMAP-Rule" id="MF_01830"/>
    </source>
</evidence>
<dbReference type="STRING" id="1423759.FC92_GL000316"/>
<reference evidence="4 5" key="1">
    <citation type="journal article" date="2015" name="Genome Announc.">
        <title>Expanding the biotechnology potential of lactobacilli through comparative genomics of 213 strains and associated genera.</title>
        <authorList>
            <person name="Sun Z."/>
            <person name="Harris H.M."/>
            <person name="McCann A."/>
            <person name="Guo C."/>
            <person name="Argimon S."/>
            <person name="Zhang W."/>
            <person name="Yang X."/>
            <person name="Jeffery I.B."/>
            <person name="Cooney J.C."/>
            <person name="Kagawa T.F."/>
            <person name="Liu W."/>
            <person name="Song Y."/>
            <person name="Salvetti E."/>
            <person name="Wrobel A."/>
            <person name="Rasinkangas P."/>
            <person name="Parkhill J."/>
            <person name="Rea M.C."/>
            <person name="O'Sullivan O."/>
            <person name="Ritari J."/>
            <person name="Douillard F.P."/>
            <person name="Paul Ross R."/>
            <person name="Yang R."/>
            <person name="Briner A.E."/>
            <person name="Felis G.E."/>
            <person name="de Vos W.M."/>
            <person name="Barrangou R."/>
            <person name="Klaenhammer T.R."/>
            <person name="Caufield P.W."/>
            <person name="Cui Y."/>
            <person name="Zhang H."/>
            <person name="O'Toole P.W."/>
        </authorList>
    </citation>
    <scope>NUCLEOTIDE SEQUENCE [LARGE SCALE GENOMIC DNA]</scope>
    <source>
        <strain evidence="4 5">DSM 19519</strain>
    </source>
</reference>
<comment type="similarity">
    <text evidence="1 3">Belongs to the D-glutamate cyclase family.</text>
</comment>
<dbReference type="PANTHER" id="PTHR32022">
    <property type="entry name" value="D-GLUTAMATE CYCLASE, MITOCHONDRIAL"/>
    <property type="match status" value="1"/>
</dbReference>
<comment type="caution">
    <text evidence="4">The sequence shown here is derived from an EMBL/GenBank/DDBJ whole genome shotgun (WGS) entry which is preliminary data.</text>
</comment>
<dbReference type="PIRSF" id="PIRSF029755">
    <property type="entry name" value="UCP029755"/>
    <property type="match status" value="1"/>
</dbReference>
<organism evidence="4 5">
    <name type="scientific">Liquorilactobacillus hordei DSM 19519</name>
    <dbReference type="NCBI Taxonomy" id="1423759"/>
    <lineage>
        <taxon>Bacteria</taxon>
        <taxon>Bacillati</taxon>
        <taxon>Bacillota</taxon>
        <taxon>Bacilli</taxon>
        <taxon>Lactobacillales</taxon>
        <taxon>Lactobacillaceae</taxon>
        <taxon>Liquorilactobacillus</taxon>
    </lineage>
</organism>
<dbReference type="PANTHER" id="PTHR32022:SF10">
    <property type="entry name" value="D-GLUTAMATE CYCLASE, MITOCHONDRIAL"/>
    <property type="match status" value="1"/>
</dbReference>
<dbReference type="Proteomes" id="UP000051448">
    <property type="component" value="Unassembled WGS sequence"/>
</dbReference>
<dbReference type="AlphaFoldDB" id="A0A0R1MFQ9"/>
<dbReference type="Gene3D" id="3.30.2040.10">
    <property type="entry name" value="PSTPO5379-like domain"/>
    <property type="match status" value="1"/>
</dbReference>
<dbReference type="InterPro" id="IPR009906">
    <property type="entry name" value="D-Glu_cyclase"/>
</dbReference>
<dbReference type="HAMAP" id="MF_01830">
    <property type="entry name" value="Hydro_lyase"/>
    <property type="match status" value="1"/>
</dbReference>
<evidence type="ECO:0000256" key="1">
    <source>
        <dbReference type="ARBA" id="ARBA00007896"/>
    </source>
</evidence>
<dbReference type="Pfam" id="PF07286">
    <property type="entry name" value="D-Glu_cyclase"/>
    <property type="match status" value="1"/>
</dbReference>
<name>A0A0R1MFQ9_9LACO</name>
<dbReference type="EC" id="4.2.1.-" evidence="3"/>
<dbReference type="OrthoDB" id="149585at2"/>
<dbReference type="PATRIC" id="fig|1423759.3.peg.334"/>
<evidence type="ECO:0000313" key="4">
    <source>
        <dbReference type="EMBL" id="KRL06973.1"/>
    </source>
</evidence>
<protein>
    <recommendedName>
        <fullName evidence="3">Putative hydro-lyase FC92_GL000316</fullName>
        <ecNumber evidence="3">4.2.1.-</ecNumber>
    </recommendedName>
</protein>
<dbReference type="FunFam" id="3.30.2040.10:FF:000001">
    <property type="entry name" value="D-glutamate cyclase, mitochondrial"/>
    <property type="match status" value="1"/>
</dbReference>
<gene>
    <name evidence="4" type="ORF">FC92_GL000316</name>
</gene>
<dbReference type="EMBL" id="AZDX01000012">
    <property type="protein sequence ID" value="KRL06973.1"/>
    <property type="molecule type" value="Genomic_DNA"/>
</dbReference>